<evidence type="ECO:0000313" key="2">
    <source>
        <dbReference type="EMBL" id="RVT38737.1"/>
    </source>
</evidence>
<accession>A0A437J340</accession>
<organism evidence="2 3">
    <name type="scientific">Sphingobium algorifonticola</name>
    <dbReference type="NCBI Taxonomy" id="2008318"/>
    <lineage>
        <taxon>Bacteria</taxon>
        <taxon>Pseudomonadati</taxon>
        <taxon>Pseudomonadota</taxon>
        <taxon>Alphaproteobacteria</taxon>
        <taxon>Sphingomonadales</taxon>
        <taxon>Sphingomonadaceae</taxon>
        <taxon>Sphingobium</taxon>
    </lineage>
</organism>
<dbReference type="OrthoDB" id="117888at2"/>
<keyword evidence="3" id="KW-1185">Reference proteome</keyword>
<feature type="domain" description="Antitoxin Xre-like helix-turn-helix" evidence="1">
    <location>
        <begin position="26"/>
        <end position="86"/>
    </location>
</feature>
<dbReference type="Pfam" id="PF20432">
    <property type="entry name" value="Xre-like-HTH"/>
    <property type="match status" value="1"/>
</dbReference>
<reference evidence="2 3" key="1">
    <citation type="submission" date="2019-01" db="EMBL/GenBank/DDBJ databases">
        <authorList>
            <person name="Chen W.-M."/>
        </authorList>
    </citation>
    <scope>NUCLEOTIDE SEQUENCE [LARGE SCALE GENOMIC DNA]</scope>
    <source>
        <strain evidence="2 3">TLA-22</strain>
    </source>
</reference>
<dbReference type="AlphaFoldDB" id="A0A437J340"/>
<gene>
    <name evidence="2" type="ORF">ENE74_17295</name>
</gene>
<dbReference type="GO" id="GO:0003677">
    <property type="term" value="F:DNA binding"/>
    <property type="evidence" value="ECO:0007669"/>
    <property type="project" value="InterPro"/>
</dbReference>
<protein>
    <submittedName>
        <fullName evidence="2">DUF2384 domain-containing protein</fullName>
    </submittedName>
</protein>
<dbReference type="EMBL" id="RZUL01000015">
    <property type="protein sequence ID" value="RVT38737.1"/>
    <property type="molecule type" value="Genomic_DNA"/>
</dbReference>
<comment type="caution">
    <text evidence="2">The sequence shown here is derived from an EMBL/GenBank/DDBJ whole genome shotgun (WGS) entry which is preliminary data.</text>
</comment>
<sequence length="145" mass="15328">MASAAFTHHAAPAAAGLQTFSSDGDRKRLTGAAVKAVLRLVDAWGGSNAEGAALLGVSESTWDRIKAGKWDGTLSQDQLTRASALIGVFKGLHLLFADGMADRWPRLPNRAPVFGAKSPVEAMIEGGIPRMLETRQYIDALRGGL</sequence>
<dbReference type="InterPro" id="IPR046847">
    <property type="entry name" value="Xre-like_HTH"/>
</dbReference>
<proteinExistence type="predicted"/>
<dbReference type="Proteomes" id="UP000282977">
    <property type="component" value="Unassembled WGS sequence"/>
</dbReference>
<evidence type="ECO:0000313" key="3">
    <source>
        <dbReference type="Proteomes" id="UP000282977"/>
    </source>
</evidence>
<dbReference type="RefSeq" id="WP_066479171.1">
    <property type="nucleotide sequence ID" value="NZ_RZUL01000015.1"/>
</dbReference>
<evidence type="ECO:0000259" key="1">
    <source>
        <dbReference type="Pfam" id="PF20432"/>
    </source>
</evidence>
<name>A0A437J340_9SPHN</name>